<evidence type="ECO:0000256" key="1">
    <source>
        <dbReference type="SAM" id="MobiDB-lite"/>
    </source>
</evidence>
<feature type="chain" id="PRO_5022892484" description="Signal peptidase" evidence="3">
    <location>
        <begin position="28"/>
        <end position="80"/>
    </location>
</feature>
<dbReference type="AlphaFoldDB" id="A0A5B8UNS8"/>
<dbReference type="KEGG" id="fgg:FSB75_20075"/>
<proteinExistence type="predicted"/>
<protein>
    <recommendedName>
        <fullName evidence="6">Signal peptidase</fullName>
    </recommendedName>
</protein>
<reference evidence="4 5" key="1">
    <citation type="journal article" date="2015" name="Int. J. Syst. Evol. Microbiol.">
        <title>Flavisolibacter ginsenosidimutans sp. nov., with ginsenoside-converting activity isolated from soil used for cultivating ginseng.</title>
        <authorList>
            <person name="Zhao Y."/>
            <person name="Liu Q."/>
            <person name="Kang M.S."/>
            <person name="Jin F."/>
            <person name="Yu H."/>
            <person name="Im W.T."/>
        </authorList>
    </citation>
    <scope>NUCLEOTIDE SEQUENCE [LARGE SCALE GENOMIC DNA]</scope>
    <source>
        <strain evidence="4 5">Gsoil 636</strain>
    </source>
</reference>
<sequence length="80" mass="8456">MTKMKSKSRFALLLALALVLATPLVHAQGGPGDPGDDPDPTRAVPFDGGLSLVVAAGIAYAAKKGRDKRNQQNQQKQTEK</sequence>
<evidence type="ECO:0008006" key="6">
    <source>
        <dbReference type="Google" id="ProtNLM"/>
    </source>
</evidence>
<keyword evidence="2" id="KW-1133">Transmembrane helix</keyword>
<keyword evidence="2" id="KW-0472">Membrane</keyword>
<feature type="transmembrane region" description="Helical" evidence="2">
    <location>
        <begin position="43"/>
        <end position="62"/>
    </location>
</feature>
<accession>A0A5B8UNS8</accession>
<dbReference type="Proteomes" id="UP000321204">
    <property type="component" value="Chromosome"/>
</dbReference>
<feature type="signal peptide" evidence="3">
    <location>
        <begin position="1"/>
        <end position="27"/>
    </location>
</feature>
<keyword evidence="5" id="KW-1185">Reference proteome</keyword>
<feature type="region of interest" description="Disordered" evidence="1">
    <location>
        <begin position="25"/>
        <end position="46"/>
    </location>
</feature>
<evidence type="ECO:0000256" key="3">
    <source>
        <dbReference type="SAM" id="SignalP"/>
    </source>
</evidence>
<dbReference type="RefSeq" id="WP_146791120.1">
    <property type="nucleotide sequence ID" value="NZ_BAABIO010000003.1"/>
</dbReference>
<name>A0A5B8UNS8_9BACT</name>
<evidence type="ECO:0000313" key="5">
    <source>
        <dbReference type="Proteomes" id="UP000321204"/>
    </source>
</evidence>
<dbReference type="NCBIfam" id="NF046080">
    <property type="entry name" value="PID_CTERM"/>
    <property type="match status" value="1"/>
</dbReference>
<dbReference type="InterPro" id="IPR058207">
    <property type="entry name" value="PID_CTERM"/>
</dbReference>
<evidence type="ECO:0000256" key="2">
    <source>
        <dbReference type="SAM" id="Phobius"/>
    </source>
</evidence>
<gene>
    <name evidence="4" type="ORF">FSB75_20075</name>
</gene>
<dbReference type="EMBL" id="CP042433">
    <property type="protein sequence ID" value="QEC58106.1"/>
    <property type="molecule type" value="Genomic_DNA"/>
</dbReference>
<organism evidence="4 5">
    <name type="scientific">Flavisolibacter ginsenosidimutans</name>
    <dbReference type="NCBI Taxonomy" id="661481"/>
    <lineage>
        <taxon>Bacteria</taxon>
        <taxon>Pseudomonadati</taxon>
        <taxon>Bacteroidota</taxon>
        <taxon>Chitinophagia</taxon>
        <taxon>Chitinophagales</taxon>
        <taxon>Chitinophagaceae</taxon>
        <taxon>Flavisolibacter</taxon>
    </lineage>
</organism>
<evidence type="ECO:0000313" key="4">
    <source>
        <dbReference type="EMBL" id="QEC58106.1"/>
    </source>
</evidence>
<keyword evidence="3" id="KW-0732">Signal</keyword>
<keyword evidence="2" id="KW-0812">Transmembrane</keyword>